<keyword evidence="4" id="KW-1185">Reference proteome</keyword>
<feature type="domain" description="Histidine kinase/HSP90-like ATPase" evidence="2">
    <location>
        <begin position="466"/>
        <end position="570"/>
    </location>
</feature>
<dbReference type="GO" id="GO:0005524">
    <property type="term" value="F:ATP binding"/>
    <property type="evidence" value="ECO:0007669"/>
    <property type="project" value="UniProtKB-KW"/>
</dbReference>
<evidence type="ECO:0000256" key="1">
    <source>
        <dbReference type="SAM" id="Phobius"/>
    </source>
</evidence>
<feature type="transmembrane region" description="Helical" evidence="1">
    <location>
        <begin position="76"/>
        <end position="105"/>
    </location>
</feature>
<dbReference type="KEGG" id="mei:Msip34_0253"/>
<protein>
    <submittedName>
        <fullName evidence="3">ATP-binding region ATPase domain protein</fullName>
    </submittedName>
</protein>
<keyword evidence="1" id="KW-1133">Transmembrane helix</keyword>
<dbReference type="HOGENOM" id="CLU_488137_0_0_4"/>
<evidence type="ECO:0000313" key="3">
    <source>
        <dbReference type="EMBL" id="ACT49502.1"/>
    </source>
</evidence>
<keyword evidence="1" id="KW-0472">Membrane</keyword>
<feature type="transmembrane region" description="Helical" evidence="1">
    <location>
        <begin position="149"/>
        <end position="168"/>
    </location>
</feature>
<dbReference type="InterPro" id="IPR003594">
    <property type="entry name" value="HATPase_dom"/>
</dbReference>
<proteinExistence type="predicted"/>
<name>C6X8N2_METGS</name>
<dbReference type="RefSeq" id="WP_015829241.1">
    <property type="nucleotide sequence ID" value="NC_012969.1"/>
</dbReference>
<dbReference type="Proteomes" id="UP000002743">
    <property type="component" value="Chromosome"/>
</dbReference>
<evidence type="ECO:0000313" key="4">
    <source>
        <dbReference type="Proteomes" id="UP000002743"/>
    </source>
</evidence>
<feature type="transmembrane region" description="Helical" evidence="1">
    <location>
        <begin position="183"/>
        <end position="203"/>
    </location>
</feature>
<reference evidence="3 4" key="2">
    <citation type="journal article" date="2011" name="J. Bacteriol.">
        <title>Genomes of three methylotrophs from a single niche uncover genetic and metabolic divergence of Methylophilaceae.</title>
        <authorList>
            <person name="Lapidus A."/>
            <person name="Clum A."/>
            <person name="Labutti K."/>
            <person name="Kaluzhnaya M.G."/>
            <person name="Lim S."/>
            <person name="Beck D.A."/>
            <person name="Glavina Del Rio T."/>
            <person name="Nolan M."/>
            <person name="Mavromatis K."/>
            <person name="Huntemann M."/>
            <person name="Lucas S."/>
            <person name="Lidstrom M.E."/>
            <person name="Ivanova N."/>
            <person name="Chistoserdova L."/>
        </authorList>
    </citation>
    <scope>NUCLEOTIDE SEQUENCE [LARGE SCALE GENOMIC DNA]</scope>
    <source>
        <strain evidence="3 4">SIP3-4</strain>
    </source>
</reference>
<dbReference type="STRING" id="582744.Msip34_0253"/>
<dbReference type="SUPFAM" id="SSF55874">
    <property type="entry name" value="ATPase domain of HSP90 chaperone/DNA topoisomerase II/histidine kinase"/>
    <property type="match status" value="1"/>
</dbReference>
<feature type="transmembrane region" description="Helical" evidence="1">
    <location>
        <begin position="24"/>
        <end position="42"/>
    </location>
</feature>
<organism evidence="3 4">
    <name type="scientific">Methylovorus glucosotrophus (strain SIP3-4)</name>
    <dbReference type="NCBI Taxonomy" id="582744"/>
    <lineage>
        <taxon>Bacteria</taxon>
        <taxon>Pseudomonadati</taxon>
        <taxon>Pseudomonadota</taxon>
        <taxon>Betaproteobacteria</taxon>
        <taxon>Nitrosomonadales</taxon>
        <taxon>Methylophilaceae</taxon>
        <taxon>Methylovorus</taxon>
    </lineage>
</organism>
<keyword evidence="3" id="KW-0067">ATP-binding</keyword>
<dbReference type="Pfam" id="PF02518">
    <property type="entry name" value="HATPase_c"/>
    <property type="match status" value="1"/>
</dbReference>
<feature type="transmembrane region" description="Helical" evidence="1">
    <location>
        <begin position="48"/>
        <end position="64"/>
    </location>
</feature>
<keyword evidence="3" id="KW-0547">Nucleotide-binding</keyword>
<dbReference type="SMART" id="SM00387">
    <property type="entry name" value="HATPase_c"/>
    <property type="match status" value="1"/>
</dbReference>
<feature type="transmembrane region" description="Helical" evidence="1">
    <location>
        <begin position="215"/>
        <end position="233"/>
    </location>
</feature>
<sequence length="572" mass="63446" precursor="true">MTPTSPTSIAMQASRFAMASRQQWQLALMLFSLHGLLVWGIGSELQTAWALFHYGCFLLWQPVLHGREPLTLRTALILLGGGIVMTMFMSWWLMAFWLCLLFSLLGGRIFSLAKTSARPGFLLAATYLLAMLTMHVVPRLLARNIDTDALMVLVEYGLLLLPIGVLFTKAEHGDARQALAMDFFYTLMLLMITITLVLGCFAIATTTQARYTEVLLKMIFALAAGLLALSWFWNPRAGFSGIGLILSRYLLSVGLPFEQWIQSIAELAQQQRTPASFLSHAIADIAQLPWVEGATWRLGESEQQLGKPSMHLHELQFHDVNLTLYSRWPLTPALTIHVKLLTRIVAEFYEAKRREETMTQNAYMQAVYETGARLTHDIKNLVQSMGALCTAAEHTAASDQERLLALIRKQLPLLNERMAKTLTKLQSPASETRNTLPILQWWESFQAHYPQLGIVFETSISANPEVDGDVLDSVTDNLIQNALAKRSSQPGLAIYVSLSGDHHYTVAVRDTGSAMPATIAENLFKKQVSSGKGLGIGLYQAAKQANASGLTLALKENREGAVWFTLGPQQPA</sequence>
<dbReference type="OrthoDB" id="9177708at2"/>
<accession>C6X8N2</accession>
<evidence type="ECO:0000259" key="2">
    <source>
        <dbReference type="SMART" id="SM00387"/>
    </source>
</evidence>
<dbReference type="InterPro" id="IPR036890">
    <property type="entry name" value="HATPase_C_sf"/>
</dbReference>
<gene>
    <name evidence="3" type="ordered locus">Msip34_0253</name>
</gene>
<feature type="transmembrane region" description="Helical" evidence="1">
    <location>
        <begin position="117"/>
        <end position="137"/>
    </location>
</feature>
<dbReference type="AlphaFoldDB" id="C6X8N2"/>
<dbReference type="eggNOG" id="COG4191">
    <property type="taxonomic scope" value="Bacteria"/>
</dbReference>
<dbReference type="CDD" id="cd00075">
    <property type="entry name" value="HATPase"/>
    <property type="match status" value="1"/>
</dbReference>
<reference evidence="4" key="1">
    <citation type="submission" date="2009-07" db="EMBL/GenBank/DDBJ databases">
        <title>Complete sequence of chromosome of Methylovorus sp. SIP3-4.</title>
        <authorList>
            <person name="Lucas S."/>
            <person name="Copeland A."/>
            <person name="Lapidus A."/>
            <person name="Glavina del Rio T."/>
            <person name="Tice H."/>
            <person name="Bruce D."/>
            <person name="Goodwin L."/>
            <person name="Pitluck S."/>
            <person name="Clum A."/>
            <person name="Larimer F."/>
            <person name="Land M."/>
            <person name="Hauser L."/>
            <person name="Kyrpides N."/>
            <person name="Mikhailova N."/>
            <person name="Kayluzhnaya M."/>
            <person name="Chistoserdova L."/>
        </authorList>
    </citation>
    <scope>NUCLEOTIDE SEQUENCE [LARGE SCALE GENOMIC DNA]</scope>
    <source>
        <strain evidence="4">SIP3-4</strain>
    </source>
</reference>
<dbReference type="Gene3D" id="3.30.565.10">
    <property type="entry name" value="Histidine kinase-like ATPase, C-terminal domain"/>
    <property type="match status" value="1"/>
</dbReference>
<keyword evidence="1" id="KW-0812">Transmembrane</keyword>
<dbReference type="EMBL" id="CP001674">
    <property type="protein sequence ID" value="ACT49502.1"/>
    <property type="molecule type" value="Genomic_DNA"/>
</dbReference>